<sequence length="390" mass="40239">MKIIIYLVLFALLALTFAQEESEEPMSTAGPTTSSAPTTVAPTQRLSTSAPTTSSAPTTIAPTQRPSTSAPTTAAPTTSSAPTTVAPTQRPSTSAPTTSNAPTTTSAPLSTSQQEALKPNLQVLNYALTLEHLEATFYRQGLQQFSEADVIAAGYSAQVRDYISVVADHEATHVSTLTSVIKSLGGVPVEECTYNFGYGNNFTTFLQVADALENTGVSAYDGAAQLITNKDILTAAATIATVEARHAAYLNTLVGMNPFPQAFDTPLNMSQVLAIAGPFITSCPAINSQCNGVSADNSNVCSGRGVCSFTVCTCNRGFEGFQCNVAATPSPSCPVTSSAPTATTRAPVQSTSKAPNANESGDDNSRESSGAGQITSVVGLIVAVMTALLL</sequence>
<dbReference type="Pfam" id="PF07974">
    <property type="entry name" value="EGF_2"/>
    <property type="match status" value="1"/>
</dbReference>
<feature type="compositionally biased region" description="Polar residues" evidence="2">
    <location>
        <begin position="348"/>
        <end position="359"/>
    </location>
</feature>
<evidence type="ECO:0000256" key="2">
    <source>
        <dbReference type="SAM" id="MobiDB-lite"/>
    </source>
</evidence>
<feature type="compositionally biased region" description="Low complexity" evidence="2">
    <location>
        <begin position="334"/>
        <end position="347"/>
    </location>
</feature>
<keyword evidence="6" id="KW-1185">Reference proteome</keyword>
<dbReference type="AlphaFoldDB" id="A0AAW2ZDV1"/>
<dbReference type="EMBL" id="JAOPGA020001331">
    <property type="protein sequence ID" value="KAL0487336.1"/>
    <property type="molecule type" value="Genomic_DNA"/>
</dbReference>
<dbReference type="Gene3D" id="1.20.1260.10">
    <property type="match status" value="1"/>
</dbReference>
<feature type="chain" id="PRO_5043610141" evidence="3">
    <location>
        <begin position="19"/>
        <end position="390"/>
    </location>
</feature>
<comment type="caution">
    <text evidence="5">The sequence shown here is derived from an EMBL/GenBank/DDBJ whole genome shotgun (WGS) entry which is preliminary data.</text>
</comment>
<dbReference type="InterPro" id="IPR009078">
    <property type="entry name" value="Ferritin-like_SF"/>
</dbReference>
<dbReference type="InterPro" id="IPR013111">
    <property type="entry name" value="EGF_extracell"/>
</dbReference>
<accession>A0AAW2ZDV1</accession>
<feature type="domain" description="Epidermal growth factor-like" evidence="4">
    <location>
        <begin position="297"/>
        <end position="323"/>
    </location>
</feature>
<dbReference type="InterPro" id="IPR012347">
    <property type="entry name" value="Ferritin-like"/>
</dbReference>
<feature type="compositionally biased region" description="Low complexity" evidence="2">
    <location>
        <begin position="27"/>
        <end position="112"/>
    </location>
</feature>
<protein>
    <submittedName>
        <fullName evidence="5">1 TM domain-containing transmembrane protein</fullName>
    </submittedName>
</protein>
<dbReference type="Proteomes" id="UP001431209">
    <property type="component" value="Unassembled WGS sequence"/>
</dbReference>
<organism evidence="5 6">
    <name type="scientific">Acrasis kona</name>
    <dbReference type="NCBI Taxonomy" id="1008807"/>
    <lineage>
        <taxon>Eukaryota</taxon>
        <taxon>Discoba</taxon>
        <taxon>Heterolobosea</taxon>
        <taxon>Tetramitia</taxon>
        <taxon>Eutetramitia</taxon>
        <taxon>Acrasidae</taxon>
        <taxon>Acrasis</taxon>
    </lineage>
</organism>
<dbReference type="PANTHER" id="PTHR38705:SF1">
    <property type="entry name" value="PROTEIN RDS1"/>
    <property type="match status" value="1"/>
</dbReference>
<dbReference type="Gene3D" id="2.10.25.10">
    <property type="entry name" value="Laminin"/>
    <property type="match status" value="1"/>
</dbReference>
<keyword evidence="1" id="KW-1015">Disulfide bond</keyword>
<keyword evidence="5" id="KW-0472">Membrane</keyword>
<dbReference type="CDD" id="cd00657">
    <property type="entry name" value="Ferritin_like"/>
    <property type="match status" value="1"/>
</dbReference>
<keyword evidence="3" id="KW-0732">Signal</keyword>
<proteinExistence type="predicted"/>
<evidence type="ECO:0000313" key="6">
    <source>
        <dbReference type="Proteomes" id="UP001431209"/>
    </source>
</evidence>
<evidence type="ECO:0000259" key="4">
    <source>
        <dbReference type="Pfam" id="PF07974"/>
    </source>
</evidence>
<name>A0AAW2ZDV1_9EUKA</name>
<feature type="region of interest" description="Disordered" evidence="2">
    <location>
        <begin position="334"/>
        <end position="370"/>
    </location>
</feature>
<evidence type="ECO:0000256" key="3">
    <source>
        <dbReference type="SAM" id="SignalP"/>
    </source>
</evidence>
<reference evidence="5 6" key="1">
    <citation type="submission" date="2024-03" db="EMBL/GenBank/DDBJ databases">
        <title>The Acrasis kona genome and developmental transcriptomes reveal deep origins of eukaryotic multicellular pathways.</title>
        <authorList>
            <person name="Sheikh S."/>
            <person name="Fu C.-J."/>
            <person name="Brown M.W."/>
            <person name="Baldauf S.L."/>
        </authorList>
    </citation>
    <scope>NUCLEOTIDE SEQUENCE [LARGE SCALE GENOMIC DNA]</scope>
    <source>
        <strain evidence="5 6">ATCC MYA-3509</strain>
    </source>
</reference>
<feature type="signal peptide" evidence="3">
    <location>
        <begin position="1"/>
        <end position="18"/>
    </location>
</feature>
<dbReference type="InterPro" id="IPR039254">
    <property type="entry name" value="Rds1"/>
</dbReference>
<feature type="region of interest" description="Disordered" evidence="2">
    <location>
        <begin position="24"/>
        <end position="113"/>
    </location>
</feature>
<dbReference type="SUPFAM" id="SSF47240">
    <property type="entry name" value="Ferritin-like"/>
    <property type="match status" value="1"/>
</dbReference>
<dbReference type="Pfam" id="PF13668">
    <property type="entry name" value="Ferritin_2"/>
    <property type="match status" value="1"/>
</dbReference>
<keyword evidence="5" id="KW-0812">Transmembrane</keyword>
<dbReference type="PANTHER" id="PTHR38705">
    <property type="entry name" value="PROTEIN RDS1"/>
    <property type="match status" value="1"/>
</dbReference>
<evidence type="ECO:0000256" key="1">
    <source>
        <dbReference type="ARBA" id="ARBA00023157"/>
    </source>
</evidence>
<evidence type="ECO:0000313" key="5">
    <source>
        <dbReference type="EMBL" id="KAL0487336.1"/>
    </source>
</evidence>
<gene>
    <name evidence="5" type="ORF">AKO1_000819</name>
</gene>